<evidence type="ECO:0000313" key="3">
    <source>
        <dbReference type="EMBL" id="XDQ67483.1"/>
    </source>
</evidence>
<dbReference type="GO" id="GO:0036088">
    <property type="term" value="P:D-serine catabolic process"/>
    <property type="evidence" value="ECO:0007669"/>
    <property type="project" value="TreeGrafter"/>
</dbReference>
<feature type="region of interest" description="Disordered" evidence="1">
    <location>
        <begin position="311"/>
        <end position="349"/>
    </location>
</feature>
<sequence length="349" mass="36754">MSDDAGRPSRPLLTAYVDVDRLERNLTRFHALAAAHGPAVRAHVKAHRTVEIARRQLRAGARGIAVNQVAQARGYVAAGITDVVIAHPWRDPWRWRLIAELARDCRVAVHVDSLESVAGLAAAAASADSVVGIRVQLGTGDDITATADDTLVDLARAAAAARSLSLDGITGYQALTTAESAPDREAVGRAAAEYAVRSAGLLRAHGLTFRTVAVGGTPTAEGAMAVEGVTEVCSGAYALQDAGMAAIGVCAPEDVAVSVTAEPGAGDALLDAYPYPWQTPGERMPRPGSGTVHLLPPHVCALMPQIDHVTAREQKRPDSTWHVLNQMDEPDRAARPATRSPQAARTPRR</sequence>
<dbReference type="InterPro" id="IPR001608">
    <property type="entry name" value="Ala_racemase_N"/>
</dbReference>
<dbReference type="InterPro" id="IPR029066">
    <property type="entry name" value="PLP-binding_barrel"/>
</dbReference>
<evidence type="ECO:0000259" key="2">
    <source>
        <dbReference type="Pfam" id="PF01168"/>
    </source>
</evidence>
<dbReference type="EC" id="5.1.1.1" evidence="3"/>
<name>A0AB39SJ78_9ACTN</name>
<dbReference type="GO" id="GO:0008784">
    <property type="term" value="F:alanine racemase activity"/>
    <property type="evidence" value="ECO:0007669"/>
    <property type="project" value="UniProtKB-EC"/>
</dbReference>
<dbReference type="PANTHER" id="PTHR28004:SF2">
    <property type="entry name" value="D-SERINE DEHYDRATASE"/>
    <property type="match status" value="1"/>
</dbReference>
<dbReference type="PANTHER" id="PTHR28004">
    <property type="entry name" value="ZGC:162816-RELATED"/>
    <property type="match status" value="1"/>
</dbReference>
<dbReference type="EMBL" id="CP163440">
    <property type="protein sequence ID" value="XDQ67483.1"/>
    <property type="molecule type" value="Genomic_DNA"/>
</dbReference>
<dbReference type="SUPFAM" id="SSF51419">
    <property type="entry name" value="PLP-binding barrel"/>
    <property type="match status" value="1"/>
</dbReference>
<feature type="domain" description="Alanine racemase N-terminal" evidence="2">
    <location>
        <begin position="17"/>
        <end position="224"/>
    </location>
</feature>
<gene>
    <name evidence="3" type="ORF">AB5J50_45270</name>
</gene>
<organism evidence="3">
    <name type="scientific">Streptomyces sp. R35</name>
    <dbReference type="NCBI Taxonomy" id="3238630"/>
    <lineage>
        <taxon>Bacteria</taxon>
        <taxon>Bacillati</taxon>
        <taxon>Actinomycetota</taxon>
        <taxon>Actinomycetes</taxon>
        <taxon>Kitasatosporales</taxon>
        <taxon>Streptomycetaceae</taxon>
        <taxon>Streptomyces</taxon>
    </lineage>
</organism>
<evidence type="ECO:0000256" key="1">
    <source>
        <dbReference type="SAM" id="MobiDB-lite"/>
    </source>
</evidence>
<dbReference type="InterPro" id="IPR051466">
    <property type="entry name" value="D-amino_acid_metab_enzyme"/>
</dbReference>
<keyword evidence="3" id="KW-0413">Isomerase</keyword>
<dbReference type="GO" id="GO:0008721">
    <property type="term" value="F:D-serine ammonia-lyase activity"/>
    <property type="evidence" value="ECO:0007669"/>
    <property type="project" value="TreeGrafter"/>
</dbReference>
<dbReference type="Gene3D" id="3.20.20.10">
    <property type="entry name" value="Alanine racemase"/>
    <property type="match status" value="1"/>
</dbReference>
<dbReference type="AlphaFoldDB" id="A0AB39SJ78"/>
<reference evidence="3" key="1">
    <citation type="submission" date="2024-07" db="EMBL/GenBank/DDBJ databases">
        <authorList>
            <person name="Yu S.T."/>
        </authorList>
    </citation>
    <scope>NUCLEOTIDE SEQUENCE</scope>
    <source>
        <strain evidence="3">R35</strain>
    </source>
</reference>
<dbReference type="RefSeq" id="WP_369264383.1">
    <property type="nucleotide sequence ID" value="NZ_CP163440.1"/>
</dbReference>
<protein>
    <submittedName>
        <fullName evidence="3">Alanine racemase</fullName>
        <ecNumber evidence="3">5.1.1.1</ecNumber>
    </submittedName>
</protein>
<dbReference type="Pfam" id="PF01168">
    <property type="entry name" value="Ala_racemase_N"/>
    <property type="match status" value="1"/>
</dbReference>
<accession>A0AB39SJ78</accession>
<proteinExistence type="predicted"/>